<dbReference type="Proteomes" id="UP000694392">
    <property type="component" value="Unplaced"/>
</dbReference>
<evidence type="ECO:0000313" key="3">
    <source>
        <dbReference type="Proteomes" id="UP000694392"/>
    </source>
</evidence>
<keyword evidence="3" id="KW-1185">Reference proteome</keyword>
<evidence type="ECO:0000256" key="1">
    <source>
        <dbReference type="SAM" id="SignalP"/>
    </source>
</evidence>
<proteinExistence type="predicted"/>
<name>A0A8D0GYZ5_SPHPU</name>
<reference evidence="2" key="2">
    <citation type="submission" date="2025-09" db="UniProtKB">
        <authorList>
            <consortium name="Ensembl"/>
        </authorList>
    </citation>
    <scope>IDENTIFICATION</scope>
</reference>
<feature type="signal peptide" evidence="1">
    <location>
        <begin position="1"/>
        <end position="29"/>
    </location>
</feature>
<organism evidence="2 3">
    <name type="scientific">Sphenodon punctatus</name>
    <name type="common">Tuatara</name>
    <name type="synonym">Hatteria punctata</name>
    <dbReference type="NCBI Taxonomy" id="8508"/>
    <lineage>
        <taxon>Eukaryota</taxon>
        <taxon>Metazoa</taxon>
        <taxon>Chordata</taxon>
        <taxon>Craniata</taxon>
        <taxon>Vertebrata</taxon>
        <taxon>Euteleostomi</taxon>
        <taxon>Lepidosauria</taxon>
        <taxon>Sphenodontia</taxon>
        <taxon>Sphenodontidae</taxon>
        <taxon>Sphenodon</taxon>
    </lineage>
</organism>
<reference evidence="2" key="1">
    <citation type="submission" date="2025-08" db="UniProtKB">
        <authorList>
            <consortium name="Ensembl"/>
        </authorList>
    </citation>
    <scope>IDENTIFICATION</scope>
</reference>
<protein>
    <submittedName>
        <fullName evidence="2">Uncharacterized protein</fullName>
    </submittedName>
</protein>
<dbReference type="AlphaFoldDB" id="A0A8D0GYZ5"/>
<accession>A0A8D0GYZ5</accession>
<feature type="chain" id="PRO_5034813476" evidence="1">
    <location>
        <begin position="30"/>
        <end position="48"/>
    </location>
</feature>
<keyword evidence="1" id="KW-0732">Signal</keyword>
<dbReference type="Ensembl" id="ENSSPUT00000012519.1">
    <property type="protein sequence ID" value="ENSSPUP00000011733.1"/>
    <property type="gene ID" value="ENSSPUG00000009005.1"/>
</dbReference>
<sequence length="48" mass="5591">MPVFITLHQIKNLLLHILCTCFCRLLLETQIVTLGSKQTCFYALIKMH</sequence>
<evidence type="ECO:0000313" key="2">
    <source>
        <dbReference type="Ensembl" id="ENSSPUP00000011733.1"/>
    </source>
</evidence>